<evidence type="ECO:0000256" key="5">
    <source>
        <dbReference type="ARBA" id="ARBA00022833"/>
    </source>
</evidence>
<comment type="caution">
    <text evidence="7">The sequence shown here is derived from an EMBL/GenBank/DDBJ whole genome shotgun (WGS) entry which is preliminary data.</text>
</comment>
<dbReference type="InterPro" id="IPR011650">
    <property type="entry name" value="Peptidase_M20_dimer"/>
</dbReference>
<dbReference type="PANTHER" id="PTHR43808">
    <property type="entry name" value="ACETYLORNITHINE DEACETYLASE"/>
    <property type="match status" value="1"/>
</dbReference>
<accession>A0AAW4G6G5</accession>
<evidence type="ECO:0000256" key="1">
    <source>
        <dbReference type="ARBA" id="ARBA00001947"/>
    </source>
</evidence>
<keyword evidence="3" id="KW-0479">Metal-binding</keyword>
<dbReference type="Pfam" id="PF01546">
    <property type="entry name" value="Peptidase_M20"/>
    <property type="match status" value="1"/>
</dbReference>
<evidence type="ECO:0000256" key="4">
    <source>
        <dbReference type="ARBA" id="ARBA00022801"/>
    </source>
</evidence>
<dbReference type="PIRSF" id="PIRSF036696">
    <property type="entry name" value="ACY-1"/>
    <property type="match status" value="1"/>
</dbReference>
<organism evidence="7 8">
    <name type="scientific">Gordonia rubripertincta</name>
    <name type="common">Rhodococcus corallinus</name>
    <dbReference type="NCBI Taxonomy" id="36822"/>
    <lineage>
        <taxon>Bacteria</taxon>
        <taxon>Bacillati</taxon>
        <taxon>Actinomycetota</taxon>
        <taxon>Actinomycetes</taxon>
        <taxon>Mycobacteriales</taxon>
        <taxon>Gordoniaceae</taxon>
        <taxon>Gordonia</taxon>
    </lineage>
</organism>
<reference evidence="7" key="1">
    <citation type="submission" date="2021-02" db="EMBL/GenBank/DDBJ databases">
        <title>Taxonomy, biology and ecology of Rhodococcus bacteria occurring in California pistachio and other woody hosts as revealed by genome sequence analyses.</title>
        <authorList>
            <person name="Riely B."/>
            <person name="Gai Y."/>
        </authorList>
    </citation>
    <scope>NUCLEOTIDE SEQUENCE</scope>
    <source>
        <strain evidence="7">BP-295</strain>
    </source>
</reference>
<dbReference type="InterPro" id="IPR001261">
    <property type="entry name" value="ArgE/DapE_CS"/>
</dbReference>
<evidence type="ECO:0000259" key="6">
    <source>
        <dbReference type="Pfam" id="PF07687"/>
    </source>
</evidence>
<feature type="domain" description="Peptidase M20 dimerisation" evidence="6">
    <location>
        <begin position="202"/>
        <end position="337"/>
    </location>
</feature>
<dbReference type="InterPro" id="IPR002933">
    <property type="entry name" value="Peptidase_M20"/>
</dbReference>
<protein>
    <submittedName>
        <fullName evidence="7">M20/M25/M40 family metallo-hydrolase</fullName>
    </submittedName>
</protein>
<dbReference type="InterPro" id="IPR050072">
    <property type="entry name" value="Peptidase_M20A"/>
</dbReference>
<comment type="similarity">
    <text evidence="2">Belongs to the peptidase M20A family.</text>
</comment>
<comment type="cofactor">
    <cofactor evidence="1">
        <name>Zn(2+)</name>
        <dbReference type="ChEBI" id="CHEBI:29105"/>
    </cofactor>
</comment>
<dbReference type="PROSITE" id="PS00758">
    <property type="entry name" value="ARGE_DAPE_CPG2_1"/>
    <property type="match status" value="1"/>
</dbReference>
<dbReference type="RefSeq" id="WP_182372192.1">
    <property type="nucleotide sequence ID" value="NZ_CP059694.1"/>
</dbReference>
<dbReference type="CDD" id="cd05675">
    <property type="entry name" value="M20_yscS_like"/>
    <property type="match status" value="1"/>
</dbReference>
<dbReference type="InterPro" id="IPR036264">
    <property type="entry name" value="Bact_exopeptidase_dim_dom"/>
</dbReference>
<evidence type="ECO:0000313" key="8">
    <source>
        <dbReference type="Proteomes" id="UP001195196"/>
    </source>
</evidence>
<dbReference type="EMBL" id="JAFFGU010000005">
    <property type="protein sequence ID" value="MBM7278890.1"/>
    <property type="molecule type" value="Genomic_DNA"/>
</dbReference>
<dbReference type="GO" id="GO:0046872">
    <property type="term" value="F:metal ion binding"/>
    <property type="evidence" value="ECO:0007669"/>
    <property type="project" value="UniProtKB-KW"/>
</dbReference>
<dbReference type="SUPFAM" id="SSF53187">
    <property type="entry name" value="Zn-dependent exopeptidases"/>
    <property type="match status" value="1"/>
</dbReference>
<dbReference type="AlphaFoldDB" id="A0AAW4G6G5"/>
<dbReference type="GO" id="GO:0016787">
    <property type="term" value="F:hydrolase activity"/>
    <property type="evidence" value="ECO:0007669"/>
    <property type="project" value="UniProtKB-KW"/>
</dbReference>
<evidence type="ECO:0000256" key="3">
    <source>
        <dbReference type="ARBA" id="ARBA00022723"/>
    </source>
</evidence>
<sequence>MSSQSATTEVVDLVSRLIRFDTSNTGEPETTKGEEECAKWVAQQLEEVGYTTQYVESGRPGRGNVFARLAGPPDSDRGALLIHAHLDVVPAEPADWSVHPFSGAVKDGYIWGRGAVDMKDMAGMALALARQFKRDGTVPPREIVFAFLADEEAGGTWGAHWLVENRPDLFEGITEAVGEVGGFSLTVDRPDGTQKRLYLVETAEKGLGWMSLTAEARAGHGSFLHADNAVTEIAEAVARIGRHTFPLVMTESVSQFLAEVSAETGLDFSPDAPDLETSLFKLGNLARIIGATLRDTANPTMLKAGYKANVIPQKAEAVIDCRVLPGRQTAFEKEIDELIGPNVTREWITHLDSYETTFDGDLVDAMNNAILAHDEQGKTVPYMLSGGTDAKAFAKLGIRCFGFAPLQLPPDLDFAALFHGVDERVPVDAVLFGTKVFEHFLLHS</sequence>
<keyword evidence="4" id="KW-0378">Hydrolase</keyword>
<dbReference type="FunFam" id="1.10.150.900:FF:000002">
    <property type="entry name" value="M20/M25/M40 family peptidase"/>
    <property type="match status" value="1"/>
</dbReference>
<dbReference type="Pfam" id="PF07687">
    <property type="entry name" value="M20_dimer"/>
    <property type="match status" value="1"/>
</dbReference>
<gene>
    <name evidence="7" type="ORF">JTZ10_14115</name>
</gene>
<proteinExistence type="inferred from homology"/>
<keyword evidence="5" id="KW-0862">Zinc</keyword>
<dbReference type="PANTHER" id="PTHR43808:SF8">
    <property type="entry name" value="PEPTIDASE M20 DIMERISATION DOMAIN-CONTAINING PROTEIN"/>
    <property type="match status" value="1"/>
</dbReference>
<dbReference type="Gene3D" id="3.40.630.10">
    <property type="entry name" value="Zn peptidases"/>
    <property type="match status" value="1"/>
</dbReference>
<dbReference type="Proteomes" id="UP001195196">
    <property type="component" value="Unassembled WGS sequence"/>
</dbReference>
<dbReference type="Gene3D" id="3.30.70.360">
    <property type="match status" value="1"/>
</dbReference>
<dbReference type="SUPFAM" id="SSF55031">
    <property type="entry name" value="Bacterial exopeptidase dimerisation domain"/>
    <property type="match status" value="1"/>
</dbReference>
<dbReference type="NCBIfam" id="NF005913">
    <property type="entry name" value="PRK07906.1"/>
    <property type="match status" value="1"/>
</dbReference>
<evidence type="ECO:0000313" key="7">
    <source>
        <dbReference type="EMBL" id="MBM7278890.1"/>
    </source>
</evidence>
<evidence type="ECO:0000256" key="2">
    <source>
        <dbReference type="ARBA" id="ARBA00006247"/>
    </source>
</evidence>
<name>A0AAW4G6G5_GORRU</name>
<dbReference type="Gene3D" id="1.10.150.900">
    <property type="match status" value="1"/>
</dbReference>